<reference evidence="2 3" key="1">
    <citation type="journal article" date="2013" name="ISME J.">
        <title>Metabolic model for the filamentous 'Candidatus Microthrix parvicella' based on genomic and metagenomic analyses.</title>
        <authorList>
            <person name="Jon McIlroy S."/>
            <person name="Kristiansen R."/>
            <person name="Albertsen M."/>
            <person name="Michael Karst S."/>
            <person name="Rossetti S."/>
            <person name="Lund Nielsen J."/>
            <person name="Tandoi V."/>
            <person name="James Seviour R."/>
            <person name="Nielsen P.H."/>
        </authorList>
    </citation>
    <scope>NUCLEOTIDE SEQUENCE [LARGE SCALE GENOMIC DNA]</scope>
    <source>
        <strain evidence="2 3">RN1</strain>
    </source>
</reference>
<sequence>MASCTSGFTLSTSLELLVLAAVGVLVRLRQYASGRSLWLDEATFANNFVDHNLG</sequence>
<dbReference type="HOGENOM" id="CLU_3041528_0_0_11"/>
<organism evidence="2 3">
    <name type="scientific">Candidatus Neomicrothrix parvicella RN1</name>
    <dbReference type="NCBI Taxonomy" id="1229780"/>
    <lineage>
        <taxon>Bacteria</taxon>
        <taxon>Bacillati</taxon>
        <taxon>Actinomycetota</taxon>
        <taxon>Acidimicrobiia</taxon>
        <taxon>Acidimicrobiales</taxon>
        <taxon>Microthrixaceae</taxon>
        <taxon>Candidatus Neomicrothrix</taxon>
    </lineage>
</organism>
<accession>R4Z444</accession>
<keyword evidence="3" id="KW-1185">Reference proteome</keyword>
<dbReference type="Proteomes" id="UP000018291">
    <property type="component" value="Unassembled WGS sequence"/>
</dbReference>
<feature type="transmembrane region" description="Helical" evidence="1">
    <location>
        <begin position="6"/>
        <end position="26"/>
    </location>
</feature>
<comment type="caution">
    <text evidence="2">The sequence shown here is derived from an EMBL/GenBank/DDBJ whole genome shotgun (WGS) entry which is preliminary data.</text>
</comment>
<proteinExistence type="predicted"/>
<keyword evidence="1" id="KW-1133">Transmembrane helix</keyword>
<dbReference type="EMBL" id="CANL01000027">
    <property type="protein sequence ID" value="CCM64081.1"/>
    <property type="molecule type" value="Genomic_DNA"/>
</dbReference>
<dbReference type="AlphaFoldDB" id="R4Z444"/>
<protein>
    <submittedName>
        <fullName evidence="2">Uncharacterized protein</fullName>
    </submittedName>
</protein>
<evidence type="ECO:0000256" key="1">
    <source>
        <dbReference type="SAM" id="Phobius"/>
    </source>
</evidence>
<name>R4Z444_9ACTN</name>
<dbReference type="STRING" id="1229780.BN381_330066"/>
<keyword evidence="1" id="KW-0812">Transmembrane</keyword>
<dbReference type="RefSeq" id="WP_012227641.1">
    <property type="nucleotide sequence ID" value="NZ_HG422565.1"/>
</dbReference>
<evidence type="ECO:0000313" key="3">
    <source>
        <dbReference type="Proteomes" id="UP000018291"/>
    </source>
</evidence>
<evidence type="ECO:0000313" key="2">
    <source>
        <dbReference type="EMBL" id="CCM64081.1"/>
    </source>
</evidence>
<keyword evidence="1" id="KW-0472">Membrane</keyword>
<gene>
    <name evidence="2" type="ORF">BN381_330066</name>
</gene>